<feature type="domain" description="AB hydrolase-1" evidence="1">
    <location>
        <begin position="28"/>
        <end position="254"/>
    </location>
</feature>
<sequence length="280" mass="31324">MPIIERPGHPEIFYQLDDFTDPWLDRPYILLQHGYGRSSKFWYRWVPILARHYRVIRPDLRGLGQSSRAFDLSTGLSADIYLQDVDAILEHAGAQTIHLVGESLGGIIGLIYSATRPDKIRTLSAISTPAFLNGDLVKRSRFGYTSWEEALRQMGPLGYAKAKNGADRFGSEVDPDLAEWFAAEQGKSDVEVLIAMQKLAPTIDTRPYLPSITAPTLALVPTSEAIVTLEQRKILRNGIRQLNLTEIESRGHNLHCTQADRCAREVLAFATRHDGITLEG</sequence>
<dbReference type="InterPro" id="IPR029058">
    <property type="entry name" value="AB_hydrolase_fold"/>
</dbReference>
<dbReference type="GO" id="GO:0046464">
    <property type="term" value="P:acylglycerol catabolic process"/>
    <property type="evidence" value="ECO:0007669"/>
    <property type="project" value="TreeGrafter"/>
</dbReference>
<dbReference type="RefSeq" id="WP_076528328.1">
    <property type="nucleotide sequence ID" value="NZ_CP067140.1"/>
</dbReference>
<dbReference type="PANTHER" id="PTHR43798:SF33">
    <property type="entry name" value="HYDROLASE, PUTATIVE (AFU_ORTHOLOGUE AFUA_2G14860)-RELATED"/>
    <property type="match status" value="1"/>
</dbReference>
<name>A0AA45W7V3_9RHOB</name>
<dbReference type="EMBL" id="FTOU01000021">
    <property type="protein sequence ID" value="SIT12484.1"/>
    <property type="molecule type" value="Genomic_DNA"/>
</dbReference>
<dbReference type="PRINTS" id="PR00111">
    <property type="entry name" value="ABHYDROLASE"/>
</dbReference>
<keyword evidence="3" id="KW-0378">Hydrolase</keyword>
<dbReference type="InterPro" id="IPR000073">
    <property type="entry name" value="AB_hydrolase_1"/>
</dbReference>
<dbReference type="InterPro" id="IPR050266">
    <property type="entry name" value="AB_hydrolase_sf"/>
</dbReference>
<keyword evidence="5" id="KW-1185">Reference proteome</keyword>
<dbReference type="Proteomes" id="UP001215549">
    <property type="component" value="Chromosome"/>
</dbReference>
<evidence type="ECO:0000313" key="2">
    <source>
        <dbReference type="EMBL" id="SIT12484.1"/>
    </source>
</evidence>
<dbReference type="Gene3D" id="3.40.50.1820">
    <property type="entry name" value="alpha/beta hydrolase"/>
    <property type="match status" value="1"/>
</dbReference>
<dbReference type="GO" id="GO:0047372">
    <property type="term" value="F:monoacylglycerol lipase activity"/>
    <property type="evidence" value="ECO:0007669"/>
    <property type="project" value="TreeGrafter"/>
</dbReference>
<evidence type="ECO:0000259" key="1">
    <source>
        <dbReference type="Pfam" id="PF00561"/>
    </source>
</evidence>
<accession>A0AA45W7V3</accession>
<reference evidence="3 5" key="2">
    <citation type="submission" date="2021-01" db="EMBL/GenBank/DDBJ databases">
        <title>Biogeographic distribution of Paracoccus.</title>
        <authorList>
            <person name="Hollensteiner J."/>
            <person name="Leineberger J."/>
            <person name="Brinkhoff T."/>
            <person name="Daniel R."/>
        </authorList>
    </citation>
    <scope>NUCLEOTIDE SEQUENCE [LARGE SCALE GENOMIC DNA]</scope>
    <source>
        <strain evidence="3 5">DSM 18447</strain>
    </source>
</reference>
<evidence type="ECO:0000313" key="4">
    <source>
        <dbReference type="Proteomes" id="UP000186216"/>
    </source>
</evidence>
<protein>
    <submittedName>
        <fullName evidence="2">3-oxoadipate enol-lactonase</fullName>
    </submittedName>
    <submittedName>
        <fullName evidence="3">Alpha/beta hydrolase</fullName>
    </submittedName>
</protein>
<dbReference type="Pfam" id="PF00561">
    <property type="entry name" value="Abhydrolase_1"/>
    <property type="match status" value="1"/>
</dbReference>
<dbReference type="PANTHER" id="PTHR43798">
    <property type="entry name" value="MONOACYLGLYCEROL LIPASE"/>
    <property type="match status" value="1"/>
</dbReference>
<gene>
    <name evidence="3" type="ORF">JHX88_11420</name>
    <name evidence="2" type="ORF">SAMN05421772_12142</name>
</gene>
<dbReference type="EMBL" id="CP067140">
    <property type="protein sequence ID" value="WCR01552.1"/>
    <property type="molecule type" value="Genomic_DNA"/>
</dbReference>
<dbReference type="GO" id="GO:0016020">
    <property type="term" value="C:membrane"/>
    <property type="evidence" value="ECO:0007669"/>
    <property type="project" value="TreeGrafter"/>
</dbReference>
<organism evidence="2 4">
    <name type="scientific">Paracoccus saliphilus</name>
    <dbReference type="NCBI Taxonomy" id="405559"/>
    <lineage>
        <taxon>Bacteria</taxon>
        <taxon>Pseudomonadati</taxon>
        <taxon>Pseudomonadota</taxon>
        <taxon>Alphaproteobacteria</taxon>
        <taxon>Rhodobacterales</taxon>
        <taxon>Paracoccaceae</taxon>
        <taxon>Paracoccus</taxon>
    </lineage>
</organism>
<dbReference type="AlphaFoldDB" id="A0AA45W7V3"/>
<evidence type="ECO:0000313" key="3">
    <source>
        <dbReference type="EMBL" id="WCR01552.1"/>
    </source>
</evidence>
<evidence type="ECO:0000313" key="5">
    <source>
        <dbReference type="Proteomes" id="UP001215549"/>
    </source>
</evidence>
<reference evidence="2 4" key="1">
    <citation type="submission" date="2017-01" db="EMBL/GenBank/DDBJ databases">
        <authorList>
            <person name="Varghese N."/>
            <person name="Submissions S."/>
        </authorList>
    </citation>
    <scope>NUCLEOTIDE SEQUENCE [LARGE SCALE GENOMIC DNA]</scope>
    <source>
        <strain evidence="2 4">DSM 18447</strain>
    </source>
</reference>
<dbReference type="Proteomes" id="UP000186216">
    <property type="component" value="Unassembled WGS sequence"/>
</dbReference>
<dbReference type="SUPFAM" id="SSF53474">
    <property type="entry name" value="alpha/beta-Hydrolases"/>
    <property type="match status" value="1"/>
</dbReference>
<proteinExistence type="predicted"/>